<feature type="chain" id="PRO_5007097098" evidence="2">
    <location>
        <begin position="21"/>
        <end position="405"/>
    </location>
</feature>
<gene>
    <name evidence="4" type="ORF">XE03_0167</name>
</gene>
<sequence length="405" mass="47877">MKKIFYILIFIFLLFSCAKADSGKKIEKKESDFGKGENFYNFFGFDLLNRLFYEDENVVISPFSISTALAITYEGAGGETEKEIKRVFHFPDKESLRKIYSNQIKNFDKESKEITIKISNGLWMEKSYKFRKDYPERIKESYNSFAQKLDFINETEESRLKINKFIEEFTEEKIKDFIPKGMIDESTALVITNAIYFNSLWEKQFEKKYTFEEDFFVNKNKKVKCKMMSTKLEKPLKYFENEKFFIVEFPYADSNFSAFFIVPKEEIKTLYPLKYSEIENSIDSMRYEKFDRISFPKFKLEKKYLLNEILIKMGMKESFTQNADFSFITDFSDLYISNVIHQSFLKVDEEGSEAAAATGVVIVKETAVIPKRILKIDKPFLFIIMEKQTGNMLFIAKVENPQFEE</sequence>
<evidence type="ECO:0000259" key="3">
    <source>
        <dbReference type="SMART" id="SM00093"/>
    </source>
</evidence>
<dbReference type="PANTHER" id="PTHR11461">
    <property type="entry name" value="SERINE PROTEASE INHIBITOR, SERPIN"/>
    <property type="match status" value="1"/>
</dbReference>
<evidence type="ECO:0000313" key="5">
    <source>
        <dbReference type="Proteomes" id="UP000053467"/>
    </source>
</evidence>
<reference evidence="5" key="1">
    <citation type="journal article" date="2015" name="MBio">
        <title>Genome-Resolved Metagenomic Analysis Reveals Roles for Candidate Phyla and Other Microbial Community Members in Biogeochemical Transformations in Oil Reservoirs.</title>
        <authorList>
            <person name="Hu P."/>
            <person name="Tom L."/>
            <person name="Singh A."/>
            <person name="Thomas B.C."/>
            <person name="Baker B.J."/>
            <person name="Piceno Y.M."/>
            <person name="Andersen G.L."/>
            <person name="Banfield J.F."/>
        </authorList>
    </citation>
    <scope>NUCLEOTIDE SEQUENCE [LARGE SCALE GENOMIC DNA]</scope>
</reference>
<evidence type="ECO:0000313" key="4">
    <source>
        <dbReference type="EMBL" id="KUK88161.1"/>
    </source>
</evidence>
<dbReference type="PROSITE" id="PS00284">
    <property type="entry name" value="SERPIN"/>
    <property type="match status" value="1"/>
</dbReference>
<dbReference type="AlphaFoldDB" id="A0A101I398"/>
<evidence type="ECO:0000256" key="2">
    <source>
        <dbReference type="SAM" id="SignalP"/>
    </source>
</evidence>
<dbReference type="PANTHER" id="PTHR11461:SF211">
    <property type="entry name" value="GH10112P-RELATED"/>
    <property type="match status" value="1"/>
</dbReference>
<comment type="similarity">
    <text evidence="1">Belongs to the serpin family.</text>
</comment>
<dbReference type="GO" id="GO:0004867">
    <property type="term" value="F:serine-type endopeptidase inhibitor activity"/>
    <property type="evidence" value="ECO:0007669"/>
    <property type="project" value="InterPro"/>
</dbReference>
<name>A0A101I398_UNCT6</name>
<dbReference type="Gene3D" id="2.10.310.10">
    <property type="entry name" value="Serpins superfamily"/>
    <property type="match status" value="1"/>
</dbReference>
<organism evidence="4 5">
    <name type="scientific">candidate division TA06 bacterium 34_109</name>
    <dbReference type="NCBI Taxonomy" id="1635277"/>
    <lineage>
        <taxon>Bacteria</taxon>
        <taxon>Bacteria division TA06</taxon>
    </lineage>
</organism>
<dbReference type="InterPro" id="IPR023795">
    <property type="entry name" value="Serpin_CS"/>
</dbReference>
<keyword evidence="2" id="KW-0732">Signal</keyword>
<dbReference type="SUPFAM" id="SSF56574">
    <property type="entry name" value="Serpins"/>
    <property type="match status" value="1"/>
</dbReference>
<feature type="signal peptide" evidence="2">
    <location>
        <begin position="1"/>
        <end position="20"/>
    </location>
</feature>
<dbReference type="EMBL" id="LGGX01000001">
    <property type="protein sequence ID" value="KUK88161.1"/>
    <property type="molecule type" value="Genomic_DNA"/>
</dbReference>
<dbReference type="InterPro" id="IPR023796">
    <property type="entry name" value="Serpin_dom"/>
</dbReference>
<dbReference type="InterPro" id="IPR000215">
    <property type="entry name" value="Serpin_fam"/>
</dbReference>
<dbReference type="Pfam" id="PF00079">
    <property type="entry name" value="Serpin"/>
    <property type="match status" value="1"/>
</dbReference>
<dbReference type="InterPro" id="IPR042185">
    <property type="entry name" value="Serpin_sf_2"/>
</dbReference>
<protein>
    <submittedName>
        <fullName evidence="4">Proteinase inhibitor I4 serpin</fullName>
    </submittedName>
</protein>
<dbReference type="PROSITE" id="PS51257">
    <property type="entry name" value="PROKAR_LIPOPROTEIN"/>
    <property type="match status" value="1"/>
</dbReference>
<comment type="caution">
    <text evidence="4">The sequence shown here is derived from an EMBL/GenBank/DDBJ whole genome shotgun (WGS) entry which is preliminary data.</text>
</comment>
<proteinExistence type="inferred from homology"/>
<dbReference type="GO" id="GO:0005615">
    <property type="term" value="C:extracellular space"/>
    <property type="evidence" value="ECO:0007669"/>
    <property type="project" value="InterPro"/>
</dbReference>
<dbReference type="Gene3D" id="3.30.497.10">
    <property type="entry name" value="Antithrombin, subunit I, domain 2"/>
    <property type="match status" value="1"/>
</dbReference>
<accession>A0A101I398</accession>
<dbReference type="InterPro" id="IPR042178">
    <property type="entry name" value="Serpin_sf_1"/>
</dbReference>
<dbReference type="Proteomes" id="UP000053467">
    <property type="component" value="Unassembled WGS sequence"/>
</dbReference>
<feature type="domain" description="Serpin" evidence="3">
    <location>
        <begin position="45"/>
        <end position="401"/>
    </location>
</feature>
<evidence type="ECO:0000256" key="1">
    <source>
        <dbReference type="RuleBase" id="RU000411"/>
    </source>
</evidence>
<dbReference type="InterPro" id="IPR036186">
    <property type="entry name" value="Serpin_sf"/>
</dbReference>
<dbReference type="SMART" id="SM00093">
    <property type="entry name" value="SERPIN"/>
    <property type="match status" value="1"/>
</dbReference>
<dbReference type="Gene3D" id="2.30.39.10">
    <property type="entry name" value="Alpha-1-antitrypsin, domain 1"/>
    <property type="match status" value="1"/>
</dbReference>